<accession>A0A537LRD7</accession>
<evidence type="ECO:0000256" key="3">
    <source>
        <dbReference type="ARBA" id="ARBA00022723"/>
    </source>
</evidence>
<keyword evidence="5 6" id="KW-0665">Pyrimidine biosynthesis</keyword>
<feature type="binding site" evidence="6">
    <location>
        <position position="153"/>
    </location>
    <ligand>
        <name>Zn(2+)</name>
        <dbReference type="ChEBI" id="CHEBI:29105"/>
        <label>1</label>
    </ligand>
</feature>
<comment type="catalytic activity">
    <reaction evidence="6">
        <text>(S)-dihydroorotate + H2O = N-carbamoyl-L-aspartate + H(+)</text>
        <dbReference type="Rhea" id="RHEA:24296"/>
        <dbReference type="ChEBI" id="CHEBI:15377"/>
        <dbReference type="ChEBI" id="CHEBI:15378"/>
        <dbReference type="ChEBI" id="CHEBI:30864"/>
        <dbReference type="ChEBI" id="CHEBI:32814"/>
        <dbReference type="EC" id="3.5.2.3"/>
    </reaction>
</comment>
<feature type="binding site" evidence="6">
    <location>
        <position position="279"/>
    </location>
    <ligand>
        <name>substrate</name>
    </ligand>
</feature>
<feature type="binding site" evidence="6">
    <location>
        <position position="95"/>
    </location>
    <ligand>
        <name>substrate</name>
    </ligand>
</feature>
<dbReference type="UniPathway" id="UPA00070">
    <property type="reaction ID" value="UER00117"/>
</dbReference>
<feature type="domain" description="Dihydroorotase catalytic" evidence="7">
    <location>
        <begin position="52"/>
        <end position="237"/>
    </location>
</feature>
<feature type="binding site" evidence="6">
    <location>
        <position position="61"/>
    </location>
    <ligand>
        <name>Zn(2+)</name>
        <dbReference type="ChEBI" id="CHEBI:29105"/>
        <label>1</label>
    </ligand>
</feature>
<dbReference type="InterPro" id="IPR032466">
    <property type="entry name" value="Metal_Hydrolase"/>
</dbReference>
<dbReference type="PANTHER" id="PTHR43668:SF2">
    <property type="entry name" value="ALLANTOINASE"/>
    <property type="match status" value="1"/>
</dbReference>
<gene>
    <name evidence="6" type="primary">pyrC</name>
    <name evidence="8" type="ORF">E6G98_07375</name>
</gene>
<name>A0A537LRD7_9BACT</name>
<keyword evidence="3 6" id="KW-0479">Metal-binding</keyword>
<feature type="binding site" evidence="6">
    <location>
        <position position="306"/>
    </location>
    <ligand>
        <name>Zn(2+)</name>
        <dbReference type="ChEBI" id="CHEBI:29105"/>
        <label>1</label>
    </ligand>
</feature>
<dbReference type="Gene3D" id="2.30.40.10">
    <property type="entry name" value="Urease, subunit C, domain 1"/>
    <property type="match status" value="1"/>
</dbReference>
<comment type="caution">
    <text evidence="8">The sequence shown here is derived from an EMBL/GenBank/DDBJ whole genome shotgun (WGS) entry which is preliminary data.</text>
</comment>
<dbReference type="CDD" id="cd01317">
    <property type="entry name" value="DHOase_IIa"/>
    <property type="match status" value="1"/>
</dbReference>
<proteinExistence type="inferred from homology"/>
<comment type="similarity">
    <text evidence="2 6">Belongs to the metallo-dependent hydrolases superfamily. DHOase family. Class I DHOase subfamily.</text>
</comment>
<evidence type="ECO:0000256" key="5">
    <source>
        <dbReference type="ARBA" id="ARBA00022975"/>
    </source>
</evidence>
<dbReference type="GO" id="GO:0044205">
    <property type="term" value="P:'de novo' UMP biosynthetic process"/>
    <property type="evidence" value="ECO:0007669"/>
    <property type="project" value="UniProtKB-UniRule"/>
</dbReference>
<dbReference type="GO" id="GO:0004038">
    <property type="term" value="F:allantoinase activity"/>
    <property type="evidence" value="ECO:0007669"/>
    <property type="project" value="TreeGrafter"/>
</dbReference>
<dbReference type="InterPro" id="IPR004722">
    <property type="entry name" value="DHOase"/>
</dbReference>
<keyword evidence="6" id="KW-0862">Zinc</keyword>
<dbReference type="GO" id="GO:0005737">
    <property type="term" value="C:cytoplasm"/>
    <property type="evidence" value="ECO:0007669"/>
    <property type="project" value="TreeGrafter"/>
</dbReference>
<dbReference type="Pfam" id="PF12890">
    <property type="entry name" value="DHOase"/>
    <property type="match status" value="1"/>
</dbReference>
<evidence type="ECO:0000259" key="7">
    <source>
        <dbReference type="Pfam" id="PF12890"/>
    </source>
</evidence>
<comment type="cofactor">
    <cofactor evidence="6">
        <name>Zn(2+)</name>
        <dbReference type="ChEBI" id="CHEBI:29105"/>
    </cofactor>
    <text evidence="6">Binds 2 Zn(2+) ions per subunit.</text>
</comment>
<dbReference type="PANTHER" id="PTHR43668">
    <property type="entry name" value="ALLANTOINASE"/>
    <property type="match status" value="1"/>
</dbReference>
<dbReference type="InterPro" id="IPR024403">
    <property type="entry name" value="DHOase_cat"/>
</dbReference>
<evidence type="ECO:0000256" key="2">
    <source>
        <dbReference type="ARBA" id="ARBA00010286"/>
    </source>
</evidence>
<feature type="active site" evidence="6">
    <location>
        <position position="306"/>
    </location>
</feature>
<feature type="binding site" evidence="6">
    <location>
        <position position="180"/>
    </location>
    <ligand>
        <name>Zn(2+)</name>
        <dbReference type="ChEBI" id="CHEBI:29105"/>
        <label>2</label>
    </ligand>
</feature>
<feature type="binding site" evidence="6">
    <location>
        <position position="153"/>
    </location>
    <ligand>
        <name>Zn(2+)</name>
        <dbReference type="ChEBI" id="CHEBI:29105"/>
        <label>2</label>
    </ligand>
</feature>
<feature type="binding site" evidence="6">
    <location>
        <position position="233"/>
    </location>
    <ligand>
        <name>Zn(2+)</name>
        <dbReference type="ChEBI" id="CHEBI:29105"/>
        <label>2</label>
    </ligand>
</feature>
<dbReference type="Proteomes" id="UP000315217">
    <property type="component" value="Unassembled WGS sequence"/>
</dbReference>
<dbReference type="EC" id="3.5.2.3" evidence="6"/>
<comment type="pathway">
    <text evidence="6">Pyrimidine metabolism; UMP biosynthesis via de novo pathway; (S)-dihydroorotate from bicarbonate: step 3/3.</text>
</comment>
<dbReference type="PROSITE" id="PS00482">
    <property type="entry name" value="DIHYDROOROTASE_1"/>
    <property type="match status" value="1"/>
</dbReference>
<dbReference type="GO" id="GO:0006145">
    <property type="term" value="P:purine nucleobase catabolic process"/>
    <property type="evidence" value="ECO:0007669"/>
    <property type="project" value="TreeGrafter"/>
</dbReference>
<feature type="binding site" evidence="6">
    <location>
        <begin position="324"/>
        <end position="325"/>
    </location>
    <ligand>
        <name>substrate</name>
    </ligand>
</feature>
<keyword evidence="4 6" id="KW-0378">Hydrolase</keyword>
<feature type="binding site" evidence="6">
    <location>
        <position position="63"/>
    </location>
    <ligand>
        <name>Zn(2+)</name>
        <dbReference type="ChEBI" id="CHEBI:29105"/>
        <label>1</label>
    </ligand>
</feature>
<evidence type="ECO:0000256" key="4">
    <source>
        <dbReference type="ARBA" id="ARBA00022801"/>
    </source>
</evidence>
<dbReference type="NCBIfam" id="TIGR00857">
    <property type="entry name" value="pyrC_multi"/>
    <property type="match status" value="1"/>
</dbReference>
<comment type="function">
    <text evidence="1 6">Catalyzes the reversible cyclization of carbamoyl aspartate to dihydroorotate.</text>
</comment>
<dbReference type="GO" id="GO:0004151">
    <property type="term" value="F:dihydroorotase activity"/>
    <property type="evidence" value="ECO:0007669"/>
    <property type="project" value="UniProtKB-UniRule"/>
</dbReference>
<dbReference type="SUPFAM" id="SSF51556">
    <property type="entry name" value="Metallo-dependent hydrolases"/>
    <property type="match status" value="1"/>
</dbReference>
<evidence type="ECO:0000256" key="1">
    <source>
        <dbReference type="ARBA" id="ARBA00002368"/>
    </source>
</evidence>
<reference evidence="8 9" key="1">
    <citation type="journal article" date="2019" name="Nat. Microbiol.">
        <title>Mediterranean grassland soil C-N compound turnover is dependent on rainfall and depth, and is mediated by genomically divergent microorganisms.</title>
        <authorList>
            <person name="Diamond S."/>
            <person name="Andeer P.F."/>
            <person name="Li Z."/>
            <person name="Crits-Christoph A."/>
            <person name="Burstein D."/>
            <person name="Anantharaman K."/>
            <person name="Lane K.R."/>
            <person name="Thomas B.C."/>
            <person name="Pan C."/>
            <person name="Northen T.R."/>
            <person name="Banfield J.F."/>
        </authorList>
    </citation>
    <scope>NUCLEOTIDE SEQUENCE [LARGE SCALE GENOMIC DNA]</scope>
    <source>
        <strain evidence="8">NP_1</strain>
    </source>
</reference>
<dbReference type="GO" id="GO:0008270">
    <property type="term" value="F:zinc ion binding"/>
    <property type="evidence" value="ECO:0007669"/>
    <property type="project" value="UniProtKB-UniRule"/>
</dbReference>
<dbReference type="EMBL" id="VBAI01000112">
    <property type="protein sequence ID" value="TMJ10593.1"/>
    <property type="molecule type" value="Genomic_DNA"/>
</dbReference>
<dbReference type="Gene3D" id="3.20.20.140">
    <property type="entry name" value="Metal-dependent hydrolases"/>
    <property type="match status" value="1"/>
</dbReference>
<dbReference type="PROSITE" id="PS00483">
    <property type="entry name" value="DIHYDROOROTASE_2"/>
    <property type="match status" value="1"/>
</dbReference>
<dbReference type="HAMAP" id="MF_00220_B">
    <property type="entry name" value="PyrC_classI_B"/>
    <property type="match status" value="1"/>
</dbReference>
<dbReference type="InterPro" id="IPR011059">
    <property type="entry name" value="Metal-dep_hydrolase_composite"/>
</dbReference>
<protein>
    <recommendedName>
        <fullName evidence="6">Dihydroorotase</fullName>
        <shortName evidence="6">DHOase</shortName>
        <ecNumber evidence="6">3.5.2.3</ecNumber>
    </recommendedName>
</protein>
<feature type="binding site" evidence="6">
    <location>
        <begin position="63"/>
        <end position="65"/>
    </location>
    <ligand>
        <name>substrate</name>
    </ligand>
</feature>
<evidence type="ECO:0000313" key="9">
    <source>
        <dbReference type="Proteomes" id="UP000315217"/>
    </source>
</evidence>
<organism evidence="8 9">
    <name type="scientific">Candidatus Segetimicrobium genomatis</name>
    <dbReference type="NCBI Taxonomy" id="2569760"/>
    <lineage>
        <taxon>Bacteria</taxon>
        <taxon>Bacillati</taxon>
        <taxon>Candidatus Sysuimicrobiota</taxon>
        <taxon>Candidatus Sysuimicrobiia</taxon>
        <taxon>Candidatus Sysuimicrobiales</taxon>
        <taxon>Candidatus Segetimicrobiaceae</taxon>
        <taxon>Candidatus Segetimicrobium</taxon>
    </lineage>
</organism>
<dbReference type="InterPro" id="IPR050138">
    <property type="entry name" value="DHOase/Allantoinase_Hydrolase"/>
</dbReference>
<dbReference type="SUPFAM" id="SSF51338">
    <property type="entry name" value="Composite domain of metallo-dependent hydrolases"/>
    <property type="match status" value="1"/>
</dbReference>
<dbReference type="InterPro" id="IPR002195">
    <property type="entry name" value="Dihydroorotase_CS"/>
</dbReference>
<sequence>MGLLIRGGRVIDPATGVDREADVLLAEGRIAAIDASISPGGHHRVIDAHNLLVAPGLVDMHVHLRDPGQTHKEDIASGTVAAVQGGFTAVACMPNTIPPIDHPTVVEYVQRRAASTGACRVLPIATITKGRLGEELAPIPTLAASGAVALSDDGDAVKDAGLLRRAMRYARQVGLPVIEHSEDATLSHGGAMHEGTWSVVLGLRGIPAVSEEAIVARDIVLAEDTGARLHVAHVSTAGSVALIREAKRRGVGVTAEVTPHHLLLTDEAVGGYNTDTKMNPPLRGQADRAALVEGLLDGTIDAIATDHAPHTPEEKRVEFDSAPFGVVGLETALSVLLTRLVRPGLLSLMEVLRRLSTTPAAILGLAGGRLELDAPGDLVLIDLDRRWTVDPAMFASKSRNTPFAGWELQGKAVMTIVGGEIKYSELLVEAHA</sequence>
<evidence type="ECO:0000256" key="6">
    <source>
        <dbReference type="HAMAP-Rule" id="MF_00220"/>
    </source>
</evidence>
<dbReference type="AlphaFoldDB" id="A0A537LRD7"/>
<feature type="binding site" evidence="6">
    <location>
        <position position="310"/>
    </location>
    <ligand>
        <name>substrate</name>
    </ligand>
</feature>
<evidence type="ECO:0000313" key="8">
    <source>
        <dbReference type="EMBL" id="TMJ10593.1"/>
    </source>
</evidence>